<accession>A0A4Q1JP97</accession>
<dbReference type="Pfam" id="PF04542">
    <property type="entry name" value="Sigma70_r2"/>
    <property type="match status" value="1"/>
</dbReference>
<evidence type="ECO:0000313" key="6">
    <source>
        <dbReference type="EMBL" id="RXQ96065.1"/>
    </source>
</evidence>
<dbReference type="AlphaFoldDB" id="A0A4Q1JP97"/>
<dbReference type="InterPro" id="IPR013324">
    <property type="entry name" value="RNA_pol_sigma_r3/r4-like"/>
</dbReference>
<dbReference type="SUPFAM" id="SSF88659">
    <property type="entry name" value="Sigma3 and sigma4 domains of RNA polymerase sigma factors"/>
    <property type="match status" value="1"/>
</dbReference>
<dbReference type="SMART" id="SM00421">
    <property type="entry name" value="HTH_LUXR"/>
    <property type="match status" value="1"/>
</dbReference>
<comment type="similarity">
    <text evidence="1">Belongs to the sigma-70 factor family. ECF subfamily.</text>
</comment>
<dbReference type="InterPro" id="IPR036388">
    <property type="entry name" value="WH-like_DNA-bd_sf"/>
</dbReference>
<comment type="caution">
    <text evidence="6">The sequence shown here is derived from an EMBL/GenBank/DDBJ whole genome shotgun (WGS) entry which is preliminary data.</text>
</comment>
<dbReference type="InterPro" id="IPR014284">
    <property type="entry name" value="RNA_pol_sigma-70_dom"/>
</dbReference>
<keyword evidence="2" id="KW-0805">Transcription regulation</keyword>
<dbReference type="InterPro" id="IPR007627">
    <property type="entry name" value="RNA_pol_sigma70_r2"/>
</dbReference>
<evidence type="ECO:0000256" key="2">
    <source>
        <dbReference type="ARBA" id="ARBA00023015"/>
    </source>
</evidence>
<dbReference type="GO" id="GO:0005576">
    <property type="term" value="C:extracellular region"/>
    <property type="evidence" value="ECO:0007669"/>
    <property type="project" value="InterPro"/>
</dbReference>
<dbReference type="InterPro" id="IPR000792">
    <property type="entry name" value="Tscrpt_reg_LuxR_C"/>
</dbReference>
<gene>
    <name evidence="6" type="ORF">EO244_04275</name>
</gene>
<name>A0A4Q1JP97_9BACT</name>
<keyword evidence="3" id="KW-0731">Sigma factor</keyword>
<organism evidence="6 7">
    <name type="scientific">Ancylomarina salipaludis</name>
    <dbReference type="NCBI Taxonomy" id="2501299"/>
    <lineage>
        <taxon>Bacteria</taxon>
        <taxon>Pseudomonadati</taxon>
        <taxon>Bacteroidota</taxon>
        <taxon>Bacteroidia</taxon>
        <taxon>Marinilabiliales</taxon>
        <taxon>Marinifilaceae</taxon>
        <taxon>Ancylomarina</taxon>
    </lineage>
</organism>
<sequence>MRTKTYTLKKEEQFNQILSENSERIQRICRYYNSNAEDQKDMYQEVLVNIWKSLDNFRGDSAISTWVYRVAVNTSLSFTGKAFKQMKLMVNTDTQNLSSIIDDESLAEKQKEESQFNLLQTELNMLSVIDKALISLMLEGLSMKEIADVIGISEPNVKVKIHRIKAQLKTKLSGGVTHEF</sequence>
<evidence type="ECO:0000259" key="5">
    <source>
        <dbReference type="SMART" id="SM00421"/>
    </source>
</evidence>
<evidence type="ECO:0000256" key="4">
    <source>
        <dbReference type="ARBA" id="ARBA00023163"/>
    </source>
</evidence>
<dbReference type="Gene3D" id="1.10.1740.10">
    <property type="match status" value="1"/>
</dbReference>
<dbReference type="InterPro" id="IPR013325">
    <property type="entry name" value="RNA_pol_sigma_r2"/>
</dbReference>
<dbReference type="Gene3D" id="1.10.10.10">
    <property type="entry name" value="Winged helix-like DNA-binding domain superfamily/Winged helix DNA-binding domain"/>
    <property type="match status" value="1"/>
</dbReference>
<dbReference type="NCBIfam" id="TIGR02937">
    <property type="entry name" value="sigma70-ECF"/>
    <property type="match status" value="1"/>
</dbReference>
<dbReference type="GO" id="GO:0005179">
    <property type="term" value="F:hormone activity"/>
    <property type="evidence" value="ECO:0007669"/>
    <property type="project" value="InterPro"/>
</dbReference>
<dbReference type="SUPFAM" id="SSF88946">
    <property type="entry name" value="Sigma2 domain of RNA polymerase sigma factors"/>
    <property type="match status" value="1"/>
</dbReference>
<keyword evidence="7" id="KW-1185">Reference proteome</keyword>
<dbReference type="GO" id="GO:0003677">
    <property type="term" value="F:DNA binding"/>
    <property type="evidence" value="ECO:0007669"/>
    <property type="project" value="InterPro"/>
</dbReference>
<protein>
    <submittedName>
        <fullName evidence="6">RNA polymerase sigma factor</fullName>
    </submittedName>
</protein>
<dbReference type="OrthoDB" id="9780326at2"/>
<dbReference type="InterPro" id="IPR013249">
    <property type="entry name" value="RNA_pol_sigma70_r4_t2"/>
</dbReference>
<evidence type="ECO:0000313" key="7">
    <source>
        <dbReference type="Proteomes" id="UP000289703"/>
    </source>
</evidence>
<dbReference type="EMBL" id="SAXA01000003">
    <property type="protein sequence ID" value="RXQ96065.1"/>
    <property type="molecule type" value="Genomic_DNA"/>
</dbReference>
<keyword evidence="4" id="KW-0804">Transcription</keyword>
<evidence type="ECO:0000256" key="3">
    <source>
        <dbReference type="ARBA" id="ARBA00023082"/>
    </source>
</evidence>
<dbReference type="Pfam" id="PF08281">
    <property type="entry name" value="Sigma70_r4_2"/>
    <property type="match status" value="1"/>
</dbReference>
<dbReference type="InterPro" id="IPR039425">
    <property type="entry name" value="RNA_pol_sigma-70-like"/>
</dbReference>
<dbReference type="GO" id="GO:0006352">
    <property type="term" value="P:DNA-templated transcription initiation"/>
    <property type="evidence" value="ECO:0007669"/>
    <property type="project" value="InterPro"/>
</dbReference>
<feature type="domain" description="HTH luxR-type" evidence="5">
    <location>
        <begin position="123"/>
        <end position="180"/>
    </location>
</feature>
<dbReference type="PANTHER" id="PTHR43133:SF45">
    <property type="entry name" value="RNA POLYMERASE ECF-TYPE SIGMA FACTOR"/>
    <property type="match status" value="1"/>
</dbReference>
<reference evidence="6 7" key="1">
    <citation type="submission" date="2019-01" db="EMBL/GenBank/DDBJ databases">
        <title>Ancylomarina salipaludis sp. nov., isolated from a salt marsh.</title>
        <authorList>
            <person name="Yoon J.-H."/>
        </authorList>
    </citation>
    <scope>NUCLEOTIDE SEQUENCE [LARGE SCALE GENOMIC DNA]</scope>
    <source>
        <strain evidence="6 7">SHSM-M15</strain>
    </source>
</reference>
<dbReference type="Proteomes" id="UP000289703">
    <property type="component" value="Unassembled WGS sequence"/>
</dbReference>
<proteinExistence type="inferred from homology"/>
<evidence type="ECO:0000256" key="1">
    <source>
        <dbReference type="ARBA" id="ARBA00010641"/>
    </source>
</evidence>
<dbReference type="PANTHER" id="PTHR43133">
    <property type="entry name" value="RNA POLYMERASE ECF-TYPE SIGMA FACTO"/>
    <property type="match status" value="1"/>
</dbReference>
<dbReference type="GO" id="GO:0016987">
    <property type="term" value="F:sigma factor activity"/>
    <property type="evidence" value="ECO:0007669"/>
    <property type="project" value="UniProtKB-KW"/>
</dbReference>